<evidence type="ECO:0000313" key="1">
    <source>
        <dbReference type="EMBL" id="GAA5509024.1"/>
    </source>
</evidence>
<comment type="caution">
    <text evidence="1">The sequence shown here is derived from an EMBL/GenBank/DDBJ whole genome shotgun (WGS) entry which is preliminary data.</text>
</comment>
<accession>A0ABP9VV44</accession>
<gene>
    <name evidence="1" type="ORF">Rcae01_04493</name>
</gene>
<protein>
    <submittedName>
        <fullName evidence="1">Uncharacterized protein</fullName>
    </submittedName>
</protein>
<reference evidence="1 2" key="1">
    <citation type="submission" date="2024-02" db="EMBL/GenBank/DDBJ databases">
        <title>Rhodopirellula caenicola NBRC 110016.</title>
        <authorList>
            <person name="Ichikawa N."/>
            <person name="Katano-Makiyama Y."/>
            <person name="Hidaka K."/>
        </authorList>
    </citation>
    <scope>NUCLEOTIDE SEQUENCE [LARGE SCALE GENOMIC DNA]</scope>
    <source>
        <strain evidence="1 2">NBRC 110016</strain>
    </source>
</reference>
<sequence length="67" mass="7476">MRSGVPASAPSITLTWSRSTWHELECFEGPTNAAALLLWLVSGTIDQMIHSIFSLQIIFFEVVRQLA</sequence>
<evidence type="ECO:0000313" key="2">
    <source>
        <dbReference type="Proteomes" id="UP001416858"/>
    </source>
</evidence>
<organism evidence="1 2">
    <name type="scientific">Novipirellula caenicola</name>
    <dbReference type="NCBI Taxonomy" id="1536901"/>
    <lineage>
        <taxon>Bacteria</taxon>
        <taxon>Pseudomonadati</taxon>
        <taxon>Planctomycetota</taxon>
        <taxon>Planctomycetia</taxon>
        <taxon>Pirellulales</taxon>
        <taxon>Pirellulaceae</taxon>
        <taxon>Novipirellula</taxon>
    </lineage>
</organism>
<dbReference type="Proteomes" id="UP001416858">
    <property type="component" value="Unassembled WGS sequence"/>
</dbReference>
<name>A0ABP9VV44_9BACT</name>
<keyword evidence="2" id="KW-1185">Reference proteome</keyword>
<proteinExistence type="predicted"/>
<dbReference type="EMBL" id="BAABRO010000012">
    <property type="protein sequence ID" value="GAA5509024.1"/>
    <property type="molecule type" value="Genomic_DNA"/>
</dbReference>